<dbReference type="PANTHER" id="PTHR10073">
    <property type="entry name" value="DNA MISMATCH REPAIR PROTEIN MLH, PMS, MUTL"/>
    <property type="match status" value="1"/>
</dbReference>
<dbReference type="Pfam" id="PF13589">
    <property type="entry name" value="HATPase_c_3"/>
    <property type="match status" value="1"/>
</dbReference>
<dbReference type="GO" id="GO:0140664">
    <property type="term" value="F:ATP-dependent DNA damage sensor activity"/>
    <property type="evidence" value="ECO:0007669"/>
    <property type="project" value="InterPro"/>
</dbReference>
<dbReference type="GO" id="GO:0061982">
    <property type="term" value="P:meiosis I cell cycle process"/>
    <property type="evidence" value="ECO:0007669"/>
    <property type="project" value="UniProtKB-ARBA"/>
</dbReference>
<name>A0A5N7BV24_PETAA</name>
<dbReference type="SUPFAM" id="SSF55874">
    <property type="entry name" value="ATPase domain of HSP90 chaperone/DNA topoisomerase II/histidine kinase"/>
    <property type="match status" value="1"/>
</dbReference>
<dbReference type="FunFam" id="3.30.565.10:FF:000017">
    <property type="entry name" value="PMS1 homolog 1, mismatch repair system component"/>
    <property type="match status" value="1"/>
</dbReference>
<feature type="compositionally biased region" description="Low complexity" evidence="3">
    <location>
        <begin position="512"/>
        <end position="528"/>
    </location>
</feature>
<evidence type="ECO:0000313" key="5">
    <source>
        <dbReference type="EMBL" id="KAE8385682.1"/>
    </source>
</evidence>
<feature type="compositionally biased region" description="Polar residues" evidence="3">
    <location>
        <begin position="622"/>
        <end position="647"/>
    </location>
</feature>
<dbReference type="InterPro" id="IPR014721">
    <property type="entry name" value="Ribsml_uS5_D2-typ_fold_subgr"/>
</dbReference>
<reference evidence="5" key="1">
    <citation type="submission" date="2019-04" db="EMBL/GenBank/DDBJ databases">
        <title>Friends and foes A comparative genomics studyof 23 Aspergillus species from section Flavi.</title>
        <authorList>
            <consortium name="DOE Joint Genome Institute"/>
            <person name="Kjaerbolling I."/>
            <person name="Vesth T."/>
            <person name="Frisvad J.C."/>
            <person name="Nybo J.L."/>
            <person name="Theobald S."/>
            <person name="Kildgaard S."/>
            <person name="Isbrandt T."/>
            <person name="Kuo A."/>
            <person name="Sato A."/>
            <person name="Lyhne E.K."/>
            <person name="Kogle M.E."/>
            <person name="Wiebenga A."/>
            <person name="Kun R.S."/>
            <person name="Lubbers R.J."/>
            <person name="Makela M.R."/>
            <person name="Barry K."/>
            <person name="Chovatia M."/>
            <person name="Clum A."/>
            <person name="Daum C."/>
            <person name="Haridas S."/>
            <person name="He G."/>
            <person name="LaButti K."/>
            <person name="Lipzen A."/>
            <person name="Mondo S."/>
            <person name="Riley R."/>
            <person name="Salamov A."/>
            <person name="Simmons B.A."/>
            <person name="Magnuson J.K."/>
            <person name="Henrissat B."/>
            <person name="Mortensen U.H."/>
            <person name="Larsen T.O."/>
            <person name="Devries R.P."/>
            <person name="Grigoriev I.V."/>
            <person name="Machida M."/>
            <person name="Baker S.E."/>
            <person name="Andersen M.R."/>
        </authorList>
    </citation>
    <scope>NUCLEOTIDE SEQUENCE [LARGE SCALE GENOMIC DNA]</scope>
    <source>
        <strain evidence="5">IBT 14317</strain>
    </source>
</reference>
<dbReference type="InterPro" id="IPR020568">
    <property type="entry name" value="Ribosomal_Su5_D2-typ_SF"/>
</dbReference>
<keyword evidence="2" id="KW-0227">DNA damage</keyword>
<dbReference type="InterPro" id="IPR002099">
    <property type="entry name" value="MutL/Mlh/PMS"/>
</dbReference>
<dbReference type="InterPro" id="IPR036890">
    <property type="entry name" value="HATPase_C_sf"/>
</dbReference>
<feature type="compositionally biased region" description="Polar residues" evidence="3">
    <location>
        <begin position="713"/>
        <end position="726"/>
    </location>
</feature>
<feature type="compositionally biased region" description="Polar residues" evidence="3">
    <location>
        <begin position="457"/>
        <end position="473"/>
    </location>
</feature>
<dbReference type="GO" id="GO:0030983">
    <property type="term" value="F:mismatched DNA binding"/>
    <property type="evidence" value="ECO:0007669"/>
    <property type="project" value="InterPro"/>
</dbReference>
<evidence type="ECO:0000256" key="1">
    <source>
        <dbReference type="ARBA" id="ARBA00006082"/>
    </source>
</evidence>
<feature type="region of interest" description="Disordered" evidence="3">
    <location>
        <begin position="424"/>
        <end position="569"/>
    </location>
</feature>
<dbReference type="Gene3D" id="3.30.230.10">
    <property type="match status" value="1"/>
</dbReference>
<proteinExistence type="inferred from homology"/>
<dbReference type="AlphaFoldDB" id="A0A5N7BV24"/>
<dbReference type="SMART" id="SM01340">
    <property type="entry name" value="DNA_mis_repair"/>
    <property type="match status" value="1"/>
</dbReference>
<dbReference type="GO" id="GO:0005524">
    <property type="term" value="F:ATP binding"/>
    <property type="evidence" value="ECO:0007669"/>
    <property type="project" value="InterPro"/>
</dbReference>
<dbReference type="GO" id="GO:0016887">
    <property type="term" value="F:ATP hydrolysis activity"/>
    <property type="evidence" value="ECO:0007669"/>
    <property type="project" value="InterPro"/>
</dbReference>
<accession>A0A5N7BV24</accession>
<dbReference type="PROSITE" id="PS00058">
    <property type="entry name" value="DNA_MISMATCH_REPAIR_1"/>
    <property type="match status" value="1"/>
</dbReference>
<sequence>MPITALPPTTVRAIGSTSVISDPCSVVKELLDNALDASAASIGIEISPNTVDVIQVKDNGHGIPSSDHGFVCKPAFTSKIQTVEDLRNLGGKSLGFRGEALASAAEVSGGVTVTTRVEAEFVGTSIKYGRNGELISSQRASHPVGTTVRIIDLFKHIPVRRQTALKNATKTLARIKKLIQAYAMAQPLKRLSLKVLKAKNENNNWIYAPARDATIIGAAFKVIGTDVTSGCVVKEWPAEGDISLERSQAEYTSQFRLSALLLDLNADYTKMSSTGQYLIIDGRPISSSRGIGQQISKLYKTYLRSALSRIEGNPSITDPFLCLHIQCPEASYDVNIEPAKDDVLFENPQSLLSLVEDLLRSMYGEKETRREKRSNCTKDKGNISDSSTFDLLLARRSPSEDSLLPTNADPDLLPTSFIPARSLAQPKRVSHGSHVIRSQGSASPRMDGGSGIESRRGSNGQVFGNPWSITNRDAPSRKACENKTVHRPTVDKHSLVSAERRRGSQETPRRYSAGSLLPSPTTSTASASDFPPDSRSLRAPQASPTNPCCAEAKRASRQRDRERYGNGALDTWFGKTTHAAFSRMATEKRSDGDQEERPLSQLAHERFQSQEQSSPELYESASRATPTQEGSHSNTTENPVVSCTPPQDLTYRVPLQSSTSEVRSRRQDSPVLNQWSSRLHNHSMIDPKSDLETALDFENRKKEAIQKRREQMKGQSRQSSSTNSPHLSRYLAARADLHSEPNGSTAPKGNSSPFTEVTLKQVLDPHDPRAYLMRSQDTSRQVGQSKDAKVRRINTNKLPFEQIPEGSKLHDVGINLPAKLPDLFVLSEQAYKNDLYTRCGEPFEAFSTSDLQPNLISLWTSRLTILIKDTYNIEGYEILAPQFDFSALTHASSDCRN</sequence>
<gene>
    <name evidence="5" type="ORF">BDV23DRAFT_190629</name>
</gene>
<feature type="domain" description="DNA mismatch repair protein S5" evidence="4">
    <location>
        <begin position="219"/>
        <end position="364"/>
    </location>
</feature>
<organism evidence="5">
    <name type="scientific">Petromyces alliaceus</name>
    <name type="common">Aspergillus alliaceus</name>
    <dbReference type="NCBI Taxonomy" id="209559"/>
    <lineage>
        <taxon>Eukaryota</taxon>
        <taxon>Fungi</taxon>
        <taxon>Dikarya</taxon>
        <taxon>Ascomycota</taxon>
        <taxon>Pezizomycotina</taxon>
        <taxon>Eurotiomycetes</taxon>
        <taxon>Eurotiomycetidae</taxon>
        <taxon>Eurotiales</taxon>
        <taxon>Aspergillaceae</taxon>
        <taxon>Aspergillus</taxon>
        <taxon>Aspergillus subgen. Circumdati</taxon>
    </lineage>
</organism>
<feature type="region of interest" description="Disordered" evidence="3">
    <location>
        <begin position="705"/>
        <end position="726"/>
    </location>
</feature>
<dbReference type="Gene3D" id="3.30.565.10">
    <property type="entry name" value="Histidine kinase-like ATPase, C-terminal domain"/>
    <property type="match status" value="1"/>
</dbReference>
<dbReference type="Pfam" id="PF01119">
    <property type="entry name" value="DNA_mis_repair"/>
    <property type="match status" value="1"/>
</dbReference>
<dbReference type="NCBIfam" id="TIGR00585">
    <property type="entry name" value="mutl"/>
    <property type="match status" value="1"/>
</dbReference>
<protein>
    <submittedName>
        <fullName evidence="5">DNA mismatch repair protein</fullName>
    </submittedName>
</protein>
<dbReference type="PANTHER" id="PTHR10073:SF41">
    <property type="entry name" value="MISMATCH REPAIR PROTEIN, PUTATIVE (AFU_ORTHOLOGUE AFUA_8G05820)-RELATED"/>
    <property type="match status" value="1"/>
</dbReference>
<dbReference type="InterPro" id="IPR013507">
    <property type="entry name" value="DNA_mismatch_S5_2-like"/>
</dbReference>
<evidence type="ECO:0000256" key="3">
    <source>
        <dbReference type="SAM" id="MobiDB-lite"/>
    </source>
</evidence>
<comment type="similarity">
    <text evidence="1">Belongs to the DNA mismatch repair MutL/HexB family.</text>
</comment>
<dbReference type="InterPro" id="IPR014762">
    <property type="entry name" value="DNA_mismatch_repair_CS"/>
</dbReference>
<dbReference type="InterPro" id="IPR038973">
    <property type="entry name" value="MutL/Mlh/Pms-like"/>
</dbReference>
<dbReference type="Proteomes" id="UP000326877">
    <property type="component" value="Unassembled WGS sequence"/>
</dbReference>
<dbReference type="EMBL" id="ML735328">
    <property type="protein sequence ID" value="KAE8385682.1"/>
    <property type="molecule type" value="Genomic_DNA"/>
</dbReference>
<dbReference type="SUPFAM" id="SSF54211">
    <property type="entry name" value="Ribosomal protein S5 domain 2-like"/>
    <property type="match status" value="1"/>
</dbReference>
<dbReference type="GO" id="GO:0006298">
    <property type="term" value="P:mismatch repair"/>
    <property type="evidence" value="ECO:0007669"/>
    <property type="project" value="InterPro"/>
</dbReference>
<dbReference type="GO" id="GO:0032389">
    <property type="term" value="C:MutLalpha complex"/>
    <property type="evidence" value="ECO:0007669"/>
    <property type="project" value="TreeGrafter"/>
</dbReference>
<feature type="compositionally biased region" description="Basic and acidic residues" evidence="3">
    <location>
        <begin position="551"/>
        <end position="564"/>
    </location>
</feature>
<evidence type="ECO:0000256" key="2">
    <source>
        <dbReference type="ARBA" id="ARBA00022763"/>
    </source>
</evidence>
<dbReference type="OrthoDB" id="10263226at2759"/>
<evidence type="ECO:0000259" key="4">
    <source>
        <dbReference type="SMART" id="SM01340"/>
    </source>
</evidence>
<feature type="compositionally biased region" description="Basic and acidic residues" evidence="3">
    <location>
        <begin position="474"/>
        <end position="509"/>
    </location>
</feature>
<feature type="region of interest" description="Disordered" evidence="3">
    <location>
        <begin position="606"/>
        <end position="687"/>
    </location>
</feature>